<sequence length="108" mass="12413">MPCLSSARAAALEEKHVAPDSCMNNKYLVHKEYRRTPHCTTQQALWSLILKGAGWQPPSYRPEQTQARRKEANEKASQKRRANTRHRQVGDRLIVKDLKPAFEIPHAL</sequence>
<feature type="compositionally biased region" description="Basic residues" evidence="1">
    <location>
        <begin position="78"/>
        <end position="87"/>
    </location>
</feature>
<dbReference type="EMBL" id="JANPWB010000007">
    <property type="protein sequence ID" value="KAJ1170827.1"/>
    <property type="molecule type" value="Genomic_DNA"/>
</dbReference>
<dbReference type="AlphaFoldDB" id="A0AAV7T2R1"/>
<dbReference type="Proteomes" id="UP001066276">
    <property type="component" value="Chromosome 4_1"/>
</dbReference>
<comment type="caution">
    <text evidence="2">The sequence shown here is derived from an EMBL/GenBank/DDBJ whole genome shotgun (WGS) entry which is preliminary data.</text>
</comment>
<feature type="region of interest" description="Disordered" evidence="1">
    <location>
        <begin position="54"/>
        <end position="91"/>
    </location>
</feature>
<evidence type="ECO:0000313" key="2">
    <source>
        <dbReference type="EMBL" id="KAJ1170827.1"/>
    </source>
</evidence>
<organism evidence="2 3">
    <name type="scientific">Pleurodeles waltl</name>
    <name type="common">Iberian ribbed newt</name>
    <dbReference type="NCBI Taxonomy" id="8319"/>
    <lineage>
        <taxon>Eukaryota</taxon>
        <taxon>Metazoa</taxon>
        <taxon>Chordata</taxon>
        <taxon>Craniata</taxon>
        <taxon>Vertebrata</taxon>
        <taxon>Euteleostomi</taxon>
        <taxon>Amphibia</taxon>
        <taxon>Batrachia</taxon>
        <taxon>Caudata</taxon>
        <taxon>Salamandroidea</taxon>
        <taxon>Salamandridae</taxon>
        <taxon>Pleurodelinae</taxon>
        <taxon>Pleurodeles</taxon>
    </lineage>
</organism>
<keyword evidence="3" id="KW-1185">Reference proteome</keyword>
<proteinExistence type="predicted"/>
<evidence type="ECO:0000256" key="1">
    <source>
        <dbReference type="SAM" id="MobiDB-lite"/>
    </source>
</evidence>
<protein>
    <submittedName>
        <fullName evidence="2">Uncharacterized protein</fullName>
    </submittedName>
</protein>
<name>A0AAV7T2R1_PLEWA</name>
<feature type="compositionally biased region" description="Basic and acidic residues" evidence="1">
    <location>
        <begin position="66"/>
        <end position="77"/>
    </location>
</feature>
<gene>
    <name evidence="2" type="ORF">NDU88_002698</name>
</gene>
<evidence type="ECO:0000313" key="3">
    <source>
        <dbReference type="Proteomes" id="UP001066276"/>
    </source>
</evidence>
<accession>A0AAV7T2R1</accession>
<reference evidence="2" key="1">
    <citation type="journal article" date="2022" name="bioRxiv">
        <title>Sequencing and chromosome-scale assembly of the giantPleurodeles waltlgenome.</title>
        <authorList>
            <person name="Brown T."/>
            <person name="Elewa A."/>
            <person name="Iarovenko S."/>
            <person name="Subramanian E."/>
            <person name="Araus A.J."/>
            <person name="Petzold A."/>
            <person name="Susuki M."/>
            <person name="Suzuki K.-i.T."/>
            <person name="Hayashi T."/>
            <person name="Toyoda A."/>
            <person name="Oliveira C."/>
            <person name="Osipova E."/>
            <person name="Leigh N.D."/>
            <person name="Simon A."/>
            <person name="Yun M.H."/>
        </authorList>
    </citation>
    <scope>NUCLEOTIDE SEQUENCE</scope>
    <source>
        <strain evidence="2">20211129_DDA</strain>
        <tissue evidence="2">Liver</tissue>
    </source>
</reference>